<evidence type="ECO:0000313" key="1">
    <source>
        <dbReference type="EMBL" id="AXQ68580.1"/>
    </source>
</evidence>
<proteinExistence type="predicted"/>
<sequence>MATLASRITDLAQAIAAQVKAQKLLINNNAADLSALTTTAKGNLVAALNELRTLVLSVQTTANNAAVINDAGTTNHDAWSAQKIALEIQAAKDSLVNGAATALDTLAELAAAIGNDANFAATVTTALGNRVRYDAAQTLTAPQKAQAKANIDAYGNLEIGNPDTDFVTVFTTGLT</sequence>
<dbReference type="Proteomes" id="UP000259026">
    <property type="component" value="Segment"/>
</dbReference>
<gene>
    <name evidence="1" type="ORF">CcrPW_gp041</name>
</gene>
<accession>A0A385EA72</accession>
<reference evidence="1" key="2">
    <citation type="submission" date="2018-09" db="EMBL/GenBank/DDBJ databases">
        <title>Giant CbK-like Caulobacter bacteriophages have genetically divergent genomes.</title>
        <authorList>
            <person name="Wilson K."/>
            <person name="Ely B."/>
        </authorList>
    </citation>
    <scope>NUCLEOTIDE SEQUENCE [LARGE SCALE GENOMIC DNA]</scope>
</reference>
<name>A0A385EA72_9CAUD</name>
<reference evidence="1" key="1">
    <citation type="submission" date="2018-07" db="EMBL/GenBank/DDBJ databases">
        <authorList>
            <person name="Quirk P.G."/>
            <person name="Krulwich T.A."/>
        </authorList>
    </citation>
    <scope>NUCLEOTIDE SEQUENCE</scope>
</reference>
<organism evidence="1 2">
    <name type="scientific">Caulobacter phage CcrPW</name>
    <dbReference type="NCBI Taxonomy" id="2283271"/>
    <lineage>
        <taxon>Viruses</taxon>
        <taxon>Duplodnaviria</taxon>
        <taxon>Heunggongvirae</taxon>
        <taxon>Uroviricota</taxon>
        <taxon>Caudoviricetes</taxon>
        <taxon>Jeanschmidtviridae</taxon>
        <taxon>Colossusvirus</taxon>
        <taxon>Colossusvirus PW</taxon>
    </lineage>
</organism>
<dbReference type="EMBL" id="MH588545">
    <property type="protein sequence ID" value="AXQ68580.1"/>
    <property type="molecule type" value="Genomic_DNA"/>
</dbReference>
<evidence type="ECO:0000313" key="2">
    <source>
        <dbReference type="Proteomes" id="UP000259026"/>
    </source>
</evidence>
<keyword evidence="2" id="KW-1185">Reference proteome</keyword>
<protein>
    <submittedName>
        <fullName evidence="1">Tail fiber protein</fullName>
    </submittedName>
</protein>